<organism evidence="6 7">
    <name type="scientific">Streptomyces caniscabiei</name>
    <dbReference type="NCBI Taxonomy" id="2746961"/>
    <lineage>
        <taxon>Bacteria</taxon>
        <taxon>Bacillati</taxon>
        <taxon>Actinomycetota</taxon>
        <taxon>Actinomycetes</taxon>
        <taxon>Kitasatosporales</taxon>
        <taxon>Streptomycetaceae</taxon>
        <taxon>Streptomyces</taxon>
    </lineage>
</organism>
<name>A0ABU4MX94_9ACTN</name>
<dbReference type="InterPro" id="IPR003439">
    <property type="entry name" value="ABC_transporter-like_ATP-bd"/>
</dbReference>
<feature type="domain" description="ABC transporter" evidence="5">
    <location>
        <begin position="277"/>
        <end position="519"/>
    </location>
</feature>
<keyword evidence="2" id="KW-0677">Repeat</keyword>
<evidence type="ECO:0000259" key="5">
    <source>
        <dbReference type="PROSITE" id="PS50893"/>
    </source>
</evidence>
<evidence type="ECO:0000256" key="3">
    <source>
        <dbReference type="ARBA" id="ARBA00022741"/>
    </source>
</evidence>
<evidence type="ECO:0000313" key="6">
    <source>
        <dbReference type="EMBL" id="MDX3041970.1"/>
    </source>
</evidence>
<dbReference type="Gene3D" id="3.40.50.300">
    <property type="entry name" value="P-loop containing nucleotide triphosphate hydrolases"/>
    <property type="match status" value="2"/>
</dbReference>
<comment type="caution">
    <text evidence="6">The sequence shown here is derived from an EMBL/GenBank/DDBJ whole genome shotgun (WGS) entry which is preliminary data.</text>
</comment>
<evidence type="ECO:0000256" key="2">
    <source>
        <dbReference type="ARBA" id="ARBA00022737"/>
    </source>
</evidence>
<reference evidence="6 7" key="1">
    <citation type="journal article" date="2023" name="Microb. Genom.">
        <title>Mesoterricola silvestris gen. nov., sp. nov., Mesoterricola sediminis sp. nov., Geothrix oryzae sp. nov., Geothrix edaphica sp. nov., Geothrix rubra sp. nov., and Geothrix limicola sp. nov., six novel members of Acidobacteriota isolated from soils.</title>
        <authorList>
            <person name="Weisberg A.J."/>
            <person name="Pearce E."/>
            <person name="Kramer C.G."/>
            <person name="Chang J.H."/>
            <person name="Clarke C.R."/>
        </authorList>
    </citation>
    <scope>NUCLEOTIDE SEQUENCE [LARGE SCALE GENOMIC DNA]</scope>
    <source>
        <strain evidence="6 7">NE20-4-1</strain>
    </source>
</reference>
<dbReference type="Pfam" id="PF00005">
    <property type="entry name" value="ABC_tran"/>
    <property type="match status" value="2"/>
</dbReference>
<dbReference type="SMART" id="SM00382">
    <property type="entry name" value="AAA"/>
    <property type="match status" value="2"/>
</dbReference>
<proteinExistence type="predicted"/>
<dbReference type="RefSeq" id="WP_193381808.1">
    <property type="nucleotide sequence ID" value="NZ_JABXWF010000028.1"/>
</dbReference>
<feature type="domain" description="ABC transporter" evidence="5">
    <location>
        <begin position="14"/>
        <end position="250"/>
    </location>
</feature>
<gene>
    <name evidence="6" type="ORF">PV383_33005</name>
</gene>
<evidence type="ECO:0000256" key="1">
    <source>
        <dbReference type="ARBA" id="ARBA00022448"/>
    </source>
</evidence>
<dbReference type="PROSITE" id="PS00211">
    <property type="entry name" value="ABC_TRANSPORTER_1"/>
    <property type="match status" value="1"/>
</dbReference>
<keyword evidence="4 6" id="KW-0067">ATP-binding</keyword>
<dbReference type="SUPFAM" id="SSF52540">
    <property type="entry name" value="P-loop containing nucleoside triphosphate hydrolases"/>
    <property type="match status" value="2"/>
</dbReference>
<accession>A0ABU4MX94</accession>
<dbReference type="InterPro" id="IPR050107">
    <property type="entry name" value="ABC_carbohydrate_import_ATPase"/>
</dbReference>
<dbReference type="GO" id="GO:0005524">
    <property type="term" value="F:ATP binding"/>
    <property type="evidence" value="ECO:0007669"/>
    <property type="project" value="UniProtKB-KW"/>
</dbReference>
<dbReference type="PANTHER" id="PTHR43790:SF9">
    <property type="entry name" value="GALACTOFURANOSE TRANSPORTER ATP-BINDING PROTEIN YTFR"/>
    <property type="match status" value="1"/>
</dbReference>
<protein>
    <submittedName>
        <fullName evidence="6">Sugar ABC transporter ATP-binding protein</fullName>
    </submittedName>
</protein>
<dbReference type="PANTHER" id="PTHR43790">
    <property type="entry name" value="CARBOHYDRATE TRANSPORT ATP-BINDING PROTEIN MG119-RELATED"/>
    <property type="match status" value="1"/>
</dbReference>
<dbReference type="InterPro" id="IPR027417">
    <property type="entry name" value="P-loop_NTPase"/>
</dbReference>
<dbReference type="InterPro" id="IPR017871">
    <property type="entry name" value="ABC_transporter-like_CS"/>
</dbReference>
<dbReference type="PROSITE" id="PS50893">
    <property type="entry name" value="ABC_TRANSPORTER_2"/>
    <property type="match status" value="2"/>
</dbReference>
<dbReference type="EMBL" id="JARAWJ010000032">
    <property type="protein sequence ID" value="MDX3041970.1"/>
    <property type="molecule type" value="Genomic_DNA"/>
</dbReference>
<keyword evidence="7" id="KW-1185">Reference proteome</keyword>
<dbReference type="CDD" id="cd03216">
    <property type="entry name" value="ABC_Carb_Monos_I"/>
    <property type="match status" value="1"/>
</dbReference>
<dbReference type="Proteomes" id="UP001282474">
    <property type="component" value="Unassembled WGS sequence"/>
</dbReference>
<dbReference type="CDD" id="cd03215">
    <property type="entry name" value="ABC_Carb_Monos_II"/>
    <property type="match status" value="1"/>
</dbReference>
<keyword evidence="3" id="KW-0547">Nucleotide-binding</keyword>
<evidence type="ECO:0000313" key="7">
    <source>
        <dbReference type="Proteomes" id="UP001282474"/>
    </source>
</evidence>
<evidence type="ECO:0000256" key="4">
    <source>
        <dbReference type="ARBA" id="ARBA00022840"/>
    </source>
</evidence>
<keyword evidence="1" id="KW-0813">Transport</keyword>
<sequence length="523" mass="56779">MPTHPLTAEPEAVLAVDGLRKHFGPTVALQDAALRLFPGEVHALVGENGSGKSTLVKILSGVHHPDTGSMTVGGRPFAPRTPAQSLRAGIDTVFQEVLGVENRSVLDNLWLGADRLLRPVTRDAGRRAKAAEVLAALLVTPPELDAPFGSLQLSDRQACGIARSLLRDPKVLILDEATSALDHDTRTRLFALVRQRAALGMSIVLITHRMDEIREIGDRVTVLRSGRTVGTLGADWEHDEMIRLMTGGAHLVQDTARTVPDATATDSATATGSATEARPVVLKVTGSRLRPGGEPCRAQLRRGEIIGLAGLEGHGQDDFLRLLVGHGDTDGVVRIEGDREHRVTDTRKARDLGIAYVARDRRGESILPWMSILDNFAIATAEQDVRKGLLSERAAETRFRHYVDRLGIRFGRTSDAITTLSGGNQQKVVIARWLAADPDVLLLNDPTRGIDVGAKRDLYRLLRELAGQGLTVVMLSSEVDEHVELMDRVLVFREGSLATELIREELNRERLVDAFFGGAAVAA</sequence>
<dbReference type="InterPro" id="IPR003593">
    <property type="entry name" value="AAA+_ATPase"/>
</dbReference>